<sequence>MNSALLSNGKVITAREYNAEIHGNRLYCIDNSCKVPVIHVPESENTTTYFKTTGKNDSKHAAGCGFSKPLTFVESIKKVGEYQDDLLDNGISETLVRLNLNKIDPDYERRLVEKDENEKKKTDPNKIKVKQESDTPASIGSLKSVVKLMTSYEPDILSGIIVNIKGKKIPISSIIIDQEKAHNLLWNDRLIPNIGYFVYGEVENILRREKVIYINFKAVNKVLFSLVLFDKYFRHFTYSDMDLIGKNILAWGFLRKNTYQDKNTTEMSIKADAYIGILP</sequence>
<evidence type="ECO:0000313" key="2">
    <source>
        <dbReference type="EMBL" id="GLO68239.1"/>
    </source>
</evidence>
<comment type="caution">
    <text evidence="2">The sequence shown here is derived from an EMBL/GenBank/DDBJ whole genome shotgun (WGS) entry which is preliminary data.</text>
</comment>
<gene>
    <name evidence="2" type="ORF">MACH08_40230</name>
</gene>
<organism evidence="2 3">
    <name type="scientific">Oceanobacillus kimchii</name>
    <dbReference type="NCBI Taxonomy" id="746691"/>
    <lineage>
        <taxon>Bacteria</taxon>
        <taxon>Bacillati</taxon>
        <taxon>Bacillota</taxon>
        <taxon>Bacilli</taxon>
        <taxon>Bacillales</taxon>
        <taxon>Bacillaceae</taxon>
        <taxon>Oceanobacillus</taxon>
    </lineage>
</organism>
<reference evidence="2 3" key="1">
    <citation type="submission" date="2023-02" db="EMBL/GenBank/DDBJ databases">
        <title>Oceanobacillus kimchii IFOP_LL358 isolated form Alexandrium catenella lab strain.</title>
        <authorList>
            <person name="Gajardo G."/>
            <person name="Ueki S."/>
            <person name="Maruyama F."/>
        </authorList>
    </citation>
    <scope>NUCLEOTIDE SEQUENCE [LARGE SCALE GENOMIC DNA]</scope>
    <source>
        <strain evidence="2 3">IFOP_LL358</strain>
    </source>
</reference>
<dbReference type="Proteomes" id="UP001275436">
    <property type="component" value="Unassembled WGS sequence"/>
</dbReference>
<accession>A0ABQ5TR88</accession>
<keyword evidence="3" id="KW-1185">Reference proteome</keyword>
<dbReference type="EMBL" id="BSKO01000002">
    <property type="protein sequence ID" value="GLO68239.1"/>
    <property type="molecule type" value="Genomic_DNA"/>
</dbReference>
<protein>
    <recommendedName>
        <fullName evidence="4">S1 motif domain-containing protein</fullName>
    </recommendedName>
</protein>
<dbReference type="RefSeq" id="WP_317958490.1">
    <property type="nucleotide sequence ID" value="NZ_BSKO01000002.1"/>
</dbReference>
<proteinExistence type="predicted"/>
<name>A0ABQ5TR88_9BACI</name>
<feature type="compositionally biased region" description="Basic and acidic residues" evidence="1">
    <location>
        <begin position="111"/>
        <end position="133"/>
    </location>
</feature>
<feature type="region of interest" description="Disordered" evidence="1">
    <location>
        <begin position="111"/>
        <end position="134"/>
    </location>
</feature>
<evidence type="ECO:0008006" key="4">
    <source>
        <dbReference type="Google" id="ProtNLM"/>
    </source>
</evidence>
<evidence type="ECO:0000256" key="1">
    <source>
        <dbReference type="SAM" id="MobiDB-lite"/>
    </source>
</evidence>
<evidence type="ECO:0000313" key="3">
    <source>
        <dbReference type="Proteomes" id="UP001275436"/>
    </source>
</evidence>